<sequence length="340" mass="35324">MIRAALVTPLSGPLAGYGGAGATALWLWAESAAEPVRLDVHDAHPDPVAALRRAERDHPDLLFAPYGSGPTRAVAAATERTLWNHGGARADAANLVDVLAPAQDYLVGALRLVAVGDPPPAGVVLRHGDTGFGRAVADGAAAAAGRLGLPVQRAVLPGPAPADTTDQVLLVAGDFAAERATAEALLPGRWRAAVFVGAGVDEVLAGLGERREGLFGPAQWLPETAPPRPDEGPTAAQFVAAYRRRTGAEPPYPAAQAFAAGLVAARCRRDAGTTDDAALLAAARALDTTTLFDRFRLDPVTGRQVGHRVLTVQWQDGRRRVVAPADRAEVAPRRGPTSRG</sequence>
<evidence type="ECO:0000313" key="4">
    <source>
        <dbReference type="EMBL" id="NMH98164.1"/>
    </source>
</evidence>
<reference evidence="4 5" key="1">
    <citation type="submission" date="2020-04" db="EMBL/GenBank/DDBJ databases">
        <authorList>
            <person name="Klaysubun C."/>
            <person name="Duangmal K."/>
            <person name="Lipun K."/>
        </authorList>
    </citation>
    <scope>NUCLEOTIDE SEQUENCE [LARGE SCALE GENOMIC DNA]</scope>
    <source>
        <strain evidence="4 5">K10HN5</strain>
    </source>
</reference>
<dbReference type="PANTHER" id="PTHR30483:SF37">
    <property type="entry name" value="ABC TRANSPORTER SUBSTRATE-BINDING PROTEIN"/>
    <property type="match status" value="1"/>
</dbReference>
<keyword evidence="2" id="KW-0732">Signal</keyword>
<dbReference type="PANTHER" id="PTHR30483">
    <property type="entry name" value="LEUCINE-SPECIFIC-BINDING PROTEIN"/>
    <property type="match status" value="1"/>
</dbReference>
<dbReference type="RefSeq" id="WP_169381605.1">
    <property type="nucleotide sequence ID" value="NZ_JAAXLA010000019.1"/>
</dbReference>
<evidence type="ECO:0000313" key="5">
    <source>
        <dbReference type="Proteomes" id="UP000820669"/>
    </source>
</evidence>
<protein>
    <submittedName>
        <fullName evidence="4">ABC transporter substrate-binding protein</fullName>
    </submittedName>
</protein>
<dbReference type="Proteomes" id="UP000820669">
    <property type="component" value="Unassembled WGS sequence"/>
</dbReference>
<keyword evidence="5" id="KW-1185">Reference proteome</keyword>
<organism evidence="4 5">
    <name type="scientific">Pseudonocardia acidicola</name>
    <dbReference type="NCBI Taxonomy" id="2724939"/>
    <lineage>
        <taxon>Bacteria</taxon>
        <taxon>Bacillati</taxon>
        <taxon>Actinomycetota</taxon>
        <taxon>Actinomycetes</taxon>
        <taxon>Pseudonocardiales</taxon>
        <taxon>Pseudonocardiaceae</taxon>
        <taxon>Pseudonocardia</taxon>
    </lineage>
</organism>
<dbReference type="Pfam" id="PF13458">
    <property type="entry name" value="Peripla_BP_6"/>
    <property type="match status" value="1"/>
</dbReference>
<dbReference type="InterPro" id="IPR028081">
    <property type="entry name" value="Leu-bd"/>
</dbReference>
<dbReference type="EMBL" id="JAAXLA010000019">
    <property type="protein sequence ID" value="NMH98164.1"/>
    <property type="molecule type" value="Genomic_DNA"/>
</dbReference>
<comment type="caution">
    <text evidence="4">The sequence shown here is derived from an EMBL/GenBank/DDBJ whole genome shotgun (WGS) entry which is preliminary data.</text>
</comment>
<name>A0ABX1SD31_9PSEU</name>
<dbReference type="InterPro" id="IPR051010">
    <property type="entry name" value="BCAA_transport"/>
</dbReference>
<accession>A0ABX1SD31</accession>
<dbReference type="InterPro" id="IPR028082">
    <property type="entry name" value="Peripla_BP_I"/>
</dbReference>
<evidence type="ECO:0000259" key="3">
    <source>
        <dbReference type="Pfam" id="PF13458"/>
    </source>
</evidence>
<proteinExistence type="inferred from homology"/>
<dbReference type="SUPFAM" id="SSF53822">
    <property type="entry name" value="Periplasmic binding protein-like I"/>
    <property type="match status" value="1"/>
</dbReference>
<evidence type="ECO:0000256" key="2">
    <source>
        <dbReference type="ARBA" id="ARBA00022729"/>
    </source>
</evidence>
<dbReference type="Gene3D" id="3.40.50.2300">
    <property type="match status" value="2"/>
</dbReference>
<gene>
    <name evidence="4" type="ORF">HF526_12695</name>
</gene>
<feature type="domain" description="Leucine-binding protein" evidence="3">
    <location>
        <begin position="2"/>
        <end position="317"/>
    </location>
</feature>
<comment type="similarity">
    <text evidence="1">Belongs to the leucine-binding protein family.</text>
</comment>
<evidence type="ECO:0000256" key="1">
    <source>
        <dbReference type="ARBA" id="ARBA00010062"/>
    </source>
</evidence>